<dbReference type="InterPro" id="IPR010354">
    <property type="entry name" value="Oleate_hydratase"/>
</dbReference>
<accession>A0A5M9MSR7</accession>
<name>A0A5M9MSR7_9EURO</name>
<dbReference type="Pfam" id="PF06100">
    <property type="entry name" value="MCRA"/>
    <property type="match status" value="1"/>
</dbReference>
<dbReference type="Proteomes" id="UP000324241">
    <property type="component" value="Unassembled WGS sequence"/>
</dbReference>
<dbReference type="GO" id="GO:0050151">
    <property type="term" value="F:oleate hydratase activity"/>
    <property type="evidence" value="ECO:0007669"/>
    <property type="project" value="InterPro"/>
</dbReference>
<dbReference type="GO" id="GO:0006631">
    <property type="term" value="P:fatty acid metabolic process"/>
    <property type="evidence" value="ECO:0007669"/>
    <property type="project" value="InterPro"/>
</dbReference>
<protein>
    <submittedName>
        <fullName evidence="1">Uncharacterized protein</fullName>
    </submittedName>
</protein>
<dbReference type="GO" id="GO:0071949">
    <property type="term" value="F:FAD binding"/>
    <property type="evidence" value="ECO:0007669"/>
    <property type="project" value="InterPro"/>
</dbReference>
<dbReference type="RefSeq" id="XP_033429249.1">
    <property type="nucleotide sequence ID" value="XM_033567254.1"/>
</dbReference>
<organism evidence="1 2">
    <name type="scientific">Aspergillus tanneri</name>
    <dbReference type="NCBI Taxonomy" id="1220188"/>
    <lineage>
        <taxon>Eukaryota</taxon>
        <taxon>Fungi</taxon>
        <taxon>Dikarya</taxon>
        <taxon>Ascomycota</taxon>
        <taxon>Pezizomycotina</taxon>
        <taxon>Eurotiomycetes</taxon>
        <taxon>Eurotiomycetidae</taxon>
        <taxon>Eurotiales</taxon>
        <taxon>Aspergillaceae</taxon>
        <taxon>Aspergillus</taxon>
        <taxon>Aspergillus subgen. Circumdati</taxon>
    </lineage>
</organism>
<comment type="caution">
    <text evidence="1">The sequence shown here is derived from an EMBL/GenBank/DDBJ whole genome shotgun (WGS) entry which is preliminary data.</text>
</comment>
<dbReference type="OrthoDB" id="545169at2759"/>
<dbReference type="AlphaFoldDB" id="A0A5M9MSR7"/>
<gene>
    <name evidence="1" type="ORF">ATNIH1004_002567</name>
</gene>
<evidence type="ECO:0000313" key="2">
    <source>
        <dbReference type="Proteomes" id="UP000324241"/>
    </source>
</evidence>
<proteinExistence type="predicted"/>
<sequence>MILVLESDIKTFTTNLRGEIFMKYYEELTHNHPGTGVMLSLVDSNWDLTISIPHQPVIATRSNYVNIMWGYALNPPSEGNFIKKAMFACSGRDFHRGPLPSRNSL</sequence>
<dbReference type="VEuPathDB" id="FungiDB:EYZ11_005964"/>
<dbReference type="EMBL" id="QUQM01000001">
    <property type="protein sequence ID" value="KAA8649888.1"/>
    <property type="molecule type" value="Genomic_DNA"/>
</dbReference>
<reference evidence="1 2" key="1">
    <citation type="submission" date="2019-08" db="EMBL/GenBank/DDBJ databases">
        <title>The genome sequence of a newly discovered highly antifungal drug resistant Aspergillus species, Aspergillus tanneri NIH 1004.</title>
        <authorList>
            <person name="Mounaud S."/>
            <person name="Singh I."/>
            <person name="Joardar V."/>
            <person name="Pakala S."/>
            <person name="Pakala S."/>
            <person name="Venepally P."/>
            <person name="Chung J.K."/>
            <person name="Losada L."/>
            <person name="Nierman W.C."/>
        </authorList>
    </citation>
    <scope>NUCLEOTIDE SEQUENCE [LARGE SCALE GENOMIC DNA]</scope>
    <source>
        <strain evidence="1 2">NIH1004</strain>
    </source>
</reference>
<dbReference type="GeneID" id="54325269"/>
<evidence type="ECO:0000313" key="1">
    <source>
        <dbReference type="EMBL" id="KAA8649888.1"/>
    </source>
</evidence>
<dbReference type="PANTHER" id="PTHR37417:SF4">
    <property type="entry name" value="67 KDA MYOSIN-CROSS-REACTIVE ANTIGEN FAMILY PROTEIN (AFU_ORTHOLOGUE AFUA_3G03570)"/>
    <property type="match status" value="1"/>
</dbReference>
<dbReference type="Gene3D" id="3.30.9.80">
    <property type="match status" value="1"/>
</dbReference>
<dbReference type="PANTHER" id="PTHR37417">
    <property type="entry name" value="67 KDA MYOSIN-CROSS-REACTIVE ANTIGEN FAMILY PROTEIN (AFU_ORTHOLOGUE AFUA_5G09970)"/>
    <property type="match status" value="1"/>
</dbReference>